<dbReference type="AlphaFoldDB" id="A0A5K1V4M2"/>
<gene>
    <name evidence="1" type="ORF">CL6EHI_146540</name>
</gene>
<proteinExistence type="predicted"/>
<comment type="caution">
    <text evidence="1">The sequence shown here is derived from an EMBL/GenBank/DDBJ whole genome shotgun (WGS) entry which is preliminary data.</text>
</comment>
<name>A0A5K1V4M2_ENTHI</name>
<organism evidence="1 2">
    <name type="scientific">Entamoeba histolytica</name>
    <dbReference type="NCBI Taxonomy" id="5759"/>
    <lineage>
        <taxon>Eukaryota</taxon>
        <taxon>Amoebozoa</taxon>
        <taxon>Evosea</taxon>
        <taxon>Archamoebae</taxon>
        <taxon>Mastigamoebida</taxon>
        <taxon>Entamoebidae</taxon>
        <taxon>Entamoeba</taxon>
    </lineage>
</organism>
<evidence type="ECO:0000313" key="2">
    <source>
        <dbReference type="Proteomes" id="UP000078387"/>
    </source>
</evidence>
<dbReference type="VEuPathDB" id="AmoebaDB:KM1_103560"/>
<dbReference type="OMA" id="LINCQHK"/>
<dbReference type="VEuPathDB" id="AmoebaDB:EHI7A_180630"/>
<dbReference type="VEuPathDB" id="AmoebaDB:EHI8A_053610"/>
<sequence length="111" mass="13082">MKQATIEERLINTTSDTIEKTTKRICDITAVVADEQTKLWQIVDKANRVQIQQNYYLKSVIDDENQSVIDCQHKMEDIITDMAKYRTITSFTTMTYTLNDLFDFIKSNYKR</sequence>
<reference evidence="1 2" key="1">
    <citation type="submission" date="2016-05" db="EMBL/GenBank/DDBJ databases">
        <title>First whole genome sequencing of Entamoeba histolytica HM1:IMSS-clone-6.</title>
        <authorList>
            <person name="Mukherjee Avik.K."/>
            <person name="Izumyama S."/>
            <person name="Nakada-Tsukui K."/>
            <person name="Nozaki T."/>
        </authorList>
    </citation>
    <scope>NUCLEOTIDE SEQUENCE [LARGE SCALE GENOMIC DNA]</scope>
    <source>
        <strain evidence="1 2">HM1:IMSS clone 6</strain>
    </source>
</reference>
<evidence type="ECO:0000313" key="1">
    <source>
        <dbReference type="EMBL" id="GAT98579.1"/>
    </source>
</evidence>
<accession>A0A5K1V4M2</accession>
<protein>
    <submittedName>
        <fullName evidence="1">Uncharacterized protein</fullName>
    </submittedName>
</protein>
<dbReference type="VEuPathDB" id="AmoebaDB:EHI_146540"/>
<dbReference type="Proteomes" id="UP000078387">
    <property type="component" value="Unassembled WGS sequence"/>
</dbReference>
<dbReference type="EMBL" id="BDEQ01000001">
    <property type="protein sequence ID" value="GAT98579.1"/>
    <property type="molecule type" value="Genomic_DNA"/>
</dbReference>
<dbReference type="VEuPathDB" id="AmoebaDB:EHI5A_071230"/>